<protein>
    <submittedName>
        <fullName evidence="7">Pyruvate dehydrogenase E2 component, dihydrolipoyllysine-residue acetyltransferase PdhC3</fullName>
        <ecNumber evidence="7">2.3.1.12</ecNumber>
    </submittedName>
</protein>
<evidence type="ECO:0000313" key="7">
    <source>
        <dbReference type="EMBL" id="AFA49694.1"/>
    </source>
</evidence>
<accession>H6LHI4</accession>
<keyword evidence="4 7" id="KW-0012">Acyltransferase</keyword>
<dbReference type="PROSITE" id="PS51826">
    <property type="entry name" value="PSBD"/>
    <property type="match status" value="1"/>
</dbReference>
<organism evidence="7 8">
    <name type="scientific">Acetobacterium woodii (strain ATCC 29683 / DSM 1030 / JCM 2381 / KCTC 1655 / WB1)</name>
    <dbReference type="NCBI Taxonomy" id="931626"/>
    <lineage>
        <taxon>Bacteria</taxon>
        <taxon>Bacillati</taxon>
        <taxon>Bacillota</taxon>
        <taxon>Clostridia</taxon>
        <taxon>Eubacteriales</taxon>
        <taxon>Eubacteriaceae</taxon>
        <taxon>Acetobacterium</taxon>
    </lineage>
</organism>
<feature type="region of interest" description="Disordered" evidence="5">
    <location>
        <begin position="58"/>
        <end position="87"/>
    </location>
</feature>
<evidence type="ECO:0000256" key="2">
    <source>
        <dbReference type="ARBA" id="ARBA00007317"/>
    </source>
</evidence>
<dbReference type="Gene3D" id="3.30.559.10">
    <property type="entry name" value="Chloramphenicol acetyltransferase-like domain"/>
    <property type="match status" value="1"/>
</dbReference>
<dbReference type="GO" id="GO:0031405">
    <property type="term" value="F:lipoic acid binding"/>
    <property type="evidence" value="ECO:0007669"/>
    <property type="project" value="TreeGrafter"/>
</dbReference>
<dbReference type="STRING" id="931626.Awo_c29600"/>
<dbReference type="InterPro" id="IPR004167">
    <property type="entry name" value="PSBD"/>
</dbReference>
<dbReference type="InterPro" id="IPR023213">
    <property type="entry name" value="CAT-like_dom_sf"/>
</dbReference>
<dbReference type="SUPFAM" id="SSF52777">
    <property type="entry name" value="CoA-dependent acyltransferases"/>
    <property type="match status" value="1"/>
</dbReference>
<keyword evidence="7" id="KW-0670">Pyruvate</keyword>
<evidence type="ECO:0000313" key="8">
    <source>
        <dbReference type="Proteomes" id="UP000007177"/>
    </source>
</evidence>
<gene>
    <name evidence="7" type="primary">pdhC3</name>
    <name evidence="7" type="ordered locus">Awo_c29600</name>
</gene>
<reference evidence="8" key="1">
    <citation type="submission" date="2011-07" db="EMBL/GenBank/DDBJ databases">
        <title>Complete genome sequence of Acetobacterium woodii.</title>
        <authorList>
            <person name="Poehlein A."/>
            <person name="Schmidt S."/>
            <person name="Kaster A.-K."/>
            <person name="Goenrich M."/>
            <person name="Vollmers J."/>
            <person name="Thuermer A."/>
            <person name="Gottschalk G."/>
            <person name="Thauer R.K."/>
            <person name="Daniel R."/>
            <person name="Mueller V."/>
        </authorList>
    </citation>
    <scope>NUCLEOTIDE SEQUENCE [LARGE SCALE GENOMIC DNA]</scope>
    <source>
        <strain evidence="8">ATCC 29683 / DSM 1030 / JCM 2381 / KCTC 1655 / WB1</strain>
    </source>
</reference>
<dbReference type="Pfam" id="PF00198">
    <property type="entry name" value="2-oxoacid_dh"/>
    <property type="match status" value="1"/>
</dbReference>
<proteinExistence type="inferred from homology"/>
<evidence type="ECO:0000256" key="4">
    <source>
        <dbReference type="ARBA" id="ARBA00023315"/>
    </source>
</evidence>
<dbReference type="GO" id="GO:0005737">
    <property type="term" value="C:cytoplasm"/>
    <property type="evidence" value="ECO:0007669"/>
    <property type="project" value="TreeGrafter"/>
</dbReference>
<dbReference type="AlphaFoldDB" id="H6LHI4"/>
<dbReference type="OrthoDB" id="9805770at2"/>
<dbReference type="HOGENOM" id="CLU_433894_0_0_9"/>
<feature type="domain" description="Peripheral subunit-binding (PSBD)" evidence="6">
    <location>
        <begin position="144"/>
        <end position="181"/>
    </location>
</feature>
<dbReference type="InterPro" id="IPR036625">
    <property type="entry name" value="E3-bd_dom_sf"/>
</dbReference>
<keyword evidence="8" id="KW-1185">Reference proteome</keyword>
<dbReference type="SUPFAM" id="SSF47005">
    <property type="entry name" value="Peripheral subunit-binding domain of 2-oxo acid dehydrogenase complex"/>
    <property type="match status" value="1"/>
</dbReference>
<dbReference type="PANTHER" id="PTHR43178">
    <property type="entry name" value="DIHYDROLIPOAMIDE ACETYLTRANSFERASE COMPONENT OF PYRUVATE DEHYDROGENASE COMPLEX"/>
    <property type="match status" value="1"/>
</dbReference>
<dbReference type="EC" id="2.3.1.12" evidence="7"/>
<dbReference type="InterPro" id="IPR050743">
    <property type="entry name" value="2-oxoacid_DH_E2_comp"/>
</dbReference>
<sequence>MENEILLSKEETAMDNAAEIEINPMTNESGEVIPKSGAETLKQEAEVLIEAAEVLIQKASETEPKEKESLNGEQLDETMAPEELPEENLEAKLVAVLDELERNLEETINQGPKQHEIKGIINDVELETAPEEIAEPDPREGKVRATPAARRIAREFKVDIKKAVGTGQNGRIEADDVKKMVVILPGKFSYKSKEPVVIGTDLDRIHGNPKNRFSRPTKLEELPNKKVKPAKKLKAMNPKIEKVPNPDLDFVPFVDETTEKLENHDAEVVTKISELDFVPFVDVKAEPLRDEIIVKPTPMHALDKTNWEMFIAAENQLTEPETKQAETAKPAMTAPEADVIAAKVTKPEVVEPTVVEAPELEPVMAEVEVAEAEVAQADVVESAAAEIEVVETEAVKAERPKTGEAKVTEQKNDRIEAEQVKLIAETTTVTLTAEIDMTEIKELRKKITKKIEDQVKYRCTYTDFLLLATSRALVKHPLINARLEENAVVTQAYVNLGLTVESDRGRLIPVINNTQEMSFVEMVKSRGDLIKKVKNKQLLKEQLKGSTFTITNLGMYGISEFTALINRPNCAILSVGEVVQRIRVNQGEPVVRSVMKISLNLDHRVADSADGAKFIQDIKADMENPSLLLF</sequence>
<feature type="compositionally biased region" description="Basic and acidic residues" evidence="5">
    <location>
        <begin position="60"/>
        <end position="70"/>
    </location>
</feature>
<comment type="similarity">
    <text evidence="2">Belongs to the 2-oxoacid dehydrogenase family.</text>
</comment>
<dbReference type="Pfam" id="PF02817">
    <property type="entry name" value="E3_binding"/>
    <property type="match status" value="1"/>
</dbReference>
<comment type="cofactor">
    <cofactor evidence="1">
        <name>(R)-lipoate</name>
        <dbReference type="ChEBI" id="CHEBI:83088"/>
    </cofactor>
</comment>
<keyword evidence="3 7" id="KW-0808">Transferase</keyword>
<dbReference type="KEGG" id="awo:Awo_c29600"/>
<dbReference type="Proteomes" id="UP000007177">
    <property type="component" value="Chromosome"/>
</dbReference>
<evidence type="ECO:0000256" key="5">
    <source>
        <dbReference type="SAM" id="MobiDB-lite"/>
    </source>
</evidence>
<evidence type="ECO:0000256" key="1">
    <source>
        <dbReference type="ARBA" id="ARBA00001938"/>
    </source>
</evidence>
<reference evidence="7 8" key="2">
    <citation type="journal article" date="2012" name="PLoS ONE">
        <title>An ancient pathway combining carbon dioxide fixation with the generation and utilization of a sodium ion gradient for ATP synthesis.</title>
        <authorList>
            <person name="Poehlein A."/>
            <person name="Schmidt S."/>
            <person name="Kaster A.K."/>
            <person name="Goenrich M."/>
            <person name="Vollmers J."/>
            <person name="Thurmer A."/>
            <person name="Bertsch J."/>
            <person name="Schuchmann K."/>
            <person name="Voigt B."/>
            <person name="Hecker M."/>
            <person name="Daniel R."/>
            <person name="Thauer R.K."/>
            <person name="Gottschalk G."/>
            <person name="Muller V."/>
        </authorList>
    </citation>
    <scope>NUCLEOTIDE SEQUENCE [LARGE SCALE GENOMIC DNA]</scope>
    <source>
        <strain evidence="8">ATCC 29683 / DSM 1030 / JCM 2381 / KCTC 1655 / WB1</strain>
    </source>
</reference>
<evidence type="ECO:0000259" key="6">
    <source>
        <dbReference type="PROSITE" id="PS51826"/>
    </source>
</evidence>
<dbReference type="GO" id="GO:0004742">
    <property type="term" value="F:dihydrolipoyllysine-residue acetyltransferase activity"/>
    <property type="evidence" value="ECO:0007669"/>
    <property type="project" value="UniProtKB-EC"/>
</dbReference>
<dbReference type="eggNOG" id="COG0508">
    <property type="taxonomic scope" value="Bacteria"/>
</dbReference>
<evidence type="ECO:0000256" key="3">
    <source>
        <dbReference type="ARBA" id="ARBA00022679"/>
    </source>
</evidence>
<dbReference type="InterPro" id="IPR001078">
    <property type="entry name" value="2-oxoacid_DH_actylTfrase"/>
</dbReference>
<dbReference type="RefSeq" id="WP_014357291.1">
    <property type="nucleotide sequence ID" value="NC_016894.1"/>
</dbReference>
<feature type="compositionally biased region" description="Acidic residues" evidence="5">
    <location>
        <begin position="74"/>
        <end position="87"/>
    </location>
</feature>
<dbReference type="PANTHER" id="PTHR43178:SF5">
    <property type="entry name" value="LIPOAMIDE ACYLTRANSFERASE COMPONENT OF BRANCHED-CHAIN ALPHA-KETO ACID DEHYDROGENASE COMPLEX, MITOCHONDRIAL"/>
    <property type="match status" value="1"/>
</dbReference>
<name>H6LHI4_ACEWD</name>
<dbReference type="EMBL" id="CP002987">
    <property type="protein sequence ID" value="AFA49694.1"/>
    <property type="molecule type" value="Genomic_DNA"/>
</dbReference>
<dbReference type="Gene3D" id="4.10.320.10">
    <property type="entry name" value="E3-binding domain"/>
    <property type="match status" value="1"/>
</dbReference>